<dbReference type="HAMAP" id="MF_00272">
    <property type="entry name" value="GcvH"/>
    <property type="match status" value="1"/>
</dbReference>
<protein>
    <recommendedName>
        <fullName evidence="3">Glycine cleavage system H protein</fullName>
    </recommendedName>
</protein>
<dbReference type="Gene3D" id="2.40.50.100">
    <property type="match status" value="1"/>
</dbReference>
<comment type="subunit">
    <text evidence="3">The glycine cleavage system is composed of four proteins: P, T, L and H.</text>
</comment>
<dbReference type="PROSITE" id="PS50968">
    <property type="entry name" value="BIOTINYL_LIPOYL"/>
    <property type="match status" value="1"/>
</dbReference>
<dbReference type="Proteomes" id="UP001202052">
    <property type="component" value="Unassembled WGS sequence"/>
</dbReference>
<comment type="caution">
    <text evidence="5">The sequence shown here is derived from an EMBL/GenBank/DDBJ whole genome shotgun (WGS) entry which is preliminary data.</text>
</comment>
<dbReference type="CDD" id="cd06848">
    <property type="entry name" value="GCS_H"/>
    <property type="match status" value="1"/>
</dbReference>
<dbReference type="InterPro" id="IPR033753">
    <property type="entry name" value="GCV_H/Fam206"/>
</dbReference>
<dbReference type="PANTHER" id="PTHR11715">
    <property type="entry name" value="GLYCINE CLEAVAGE SYSTEM H PROTEIN"/>
    <property type="match status" value="1"/>
</dbReference>
<organism evidence="5 6">
    <name type="scientific">Streptomyces lavenduligriseus</name>
    <dbReference type="NCBI Taxonomy" id="67315"/>
    <lineage>
        <taxon>Bacteria</taxon>
        <taxon>Bacillati</taxon>
        <taxon>Actinomycetota</taxon>
        <taxon>Actinomycetes</taxon>
        <taxon>Kitasatosporales</taxon>
        <taxon>Streptomycetaceae</taxon>
        <taxon>Streptomyces</taxon>
    </lineage>
</organism>
<dbReference type="InterPro" id="IPR000089">
    <property type="entry name" value="Biotin_lipoyl"/>
</dbReference>
<proteinExistence type="inferred from homology"/>
<evidence type="ECO:0000256" key="3">
    <source>
        <dbReference type="HAMAP-Rule" id="MF_00272"/>
    </source>
</evidence>
<gene>
    <name evidence="3 5" type="primary">gcvH</name>
    <name evidence="5" type="ORF">M4438_06375</name>
</gene>
<dbReference type="NCBIfam" id="NF002270">
    <property type="entry name" value="PRK01202.1"/>
    <property type="match status" value="1"/>
</dbReference>
<dbReference type="InterPro" id="IPR011053">
    <property type="entry name" value="Single_hybrid_motif"/>
</dbReference>
<name>A0ABT0NQU8_9ACTN</name>
<keyword evidence="6" id="KW-1185">Reference proteome</keyword>
<dbReference type="InterPro" id="IPR003016">
    <property type="entry name" value="2-oxoA_DH_lipoyl-BS"/>
</dbReference>
<comment type="similarity">
    <text evidence="1 3">Belongs to the GcvH family.</text>
</comment>
<accession>A0ABT0NQU8</accession>
<feature type="modified residue" description="N6-lipoyllysine" evidence="3">
    <location>
        <position position="64"/>
    </location>
</feature>
<evidence type="ECO:0000256" key="2">
    <source>
        <dbReference type="ARBA" id="ARBA00022823"/>
    </source>
</evidence>
<dbReference type="InterPro" id="IPR017453">
    <property type="entry name" value="GCV_H_sub"/>
</dbReference>
<feature type="domain" description="Lipoyl-binding" evidence="4">
    <location>
        <begin position="23"/>
        <end position="105"/>
    </location>
</feature>
<evidence type="ECO:0000259" key="4">
    <source>
        <dbReference type="PROSITE" id="PS50968"/>
    </source>
</evidence>
<sequence length="130" mass="14256">MANTPTDRLYSKDHEWAEIEGDLVRIGLTDHAQRQLGDVVFVELPSVGDRFESGEPFGSVESVKAVSEVYVPVTGEVAEVNPALNDSPELVNDDPYADGWMIRLRTDGPPNTDGLLSADEYAEYLEADSD</sequence>
<comment type="function">
    <text evidence="3">The glycine cleavage system catalyzes the degradation of glycine. The H protein shuttles the methylamine group of glycine from the P protein to the T protein.</text>
</comment>
<dbReference type="Pfam" id="PF01597">
    <property type="entry name" value="GCV_H"/>
    <property type="match status" value="1"/>
</dbReference>
<evidence type="ECO:0000313" key="5">
    <source>
        <dbReference type="EMBL" id="MCL3993148.1"/>
    </source>
</evidence>
<reference evidence="5 6" key="1">
    <citation type="submission" date="2022-05" db="EMBL/GenBank/DDBJ databases">
        <title>Genome Resource of Streptomyces lavenduligriseus GA1-1, a Strain with Broad-Spectrum Antifungal Activity against Phytopathogenic Fungi.</title>
        <authorList>
            <person name="Qi D."/>
        </authorList>
    </citation>
    <scope>NUCLEOTIDE SEQUENCE [LARGE SCALE GENOMIC DNA]</scope>
    <source>
        <strain evidence="5 6">GA1-1</strain>
    </source>
</reference>
<comment type="cofactor">
    <cofactor evidence="3">
        <name>(R)-lipoate</name>
        <dbReference type="ChEBI" id="CHEBI:83088"/>
    </cofactor>
    <text evidence="3">Binds 1 lipoyl cofactor covalently.</text>
</comment>
<dbReference type="RefSeq" id="WP_249457744.1">
    <property type="nucleotide sequence ID" value="NZ_JAMCCK010000009.1"/>
</dbReference>
<evidence type="ECO:0000313" key="6">
    <source>
        <dbReference type="Proteomes" id="UP001202052"/>
    </source>
</evidence>
<dbReference type="NCBIfam" id="TIGR00527">
    <property type="entry name" value="gcvH"/>
    <property type="match status" value="1"/>
</dbReference>
<dbReference type="SUPFAM" id="SSF51230">
    <property type="entry name" value="Single hybrid motif"/>
    <property type="match status" value="1"/>
</dbReference>
<dbReference type="InterPro" id="IPR002930">
    <property type="entry name" value="GCV_H"/>
</dbReference>
<dbReference type="EMBL" id="JAMCCK010000009">
    <property type="protein sequence ID" value="MCL3993148.1"/>
    <property type="molecule type" value="Genomic_DNA"/>
</dbReference>
<evidence type="ECO:0000256" key="1">
    <source>
        <dbReference type="ARBA" id="ARBA00009249"/>
    </source>
</evidence>
<dbReference type="PROSITE" id="PS00189">
    <property type="entry name" value="LIPOYL"/>
    <property type="match status" value="1"/>
</dbReference>
<dbReference type="PANTHER" id="PTHR11715:SF3">
    <property type="entry name" value="GLYCINE CLEAVAGE SYSTEM H PROTEIN-RELATED"/>
    <property type="match status" value="1"/>
</dbReference>
<keyword evidence="2 3" id="KW-0450">Lipoyl</keyword>